<reference evidence="2 4" key="1">
    <citation type="journal article" date="2022" name="bioRxiv">
        <title>Prophages regulate Shewanella fidelis 3313 motility and biofilm formation: implications for gut colonization dynamics in Ciona robusta.</title>
        <authorList>
            <person name="Natarajan O."/>
            <person name="Gibboney S.L."/>
            <person name="Young M.N."/>
            <person name="Lim S.J."/>
            <person name="Pluta N."/>
            <person name="Atkinson C.G."/>
            <person name="Leigh B.A."/>
            <person name="Liberti A."/>
            <person name="Kees E.D."/>
            <person name="Breitbart M."/>
            <person name="Gralnick J.A."/>
            <person name="Dishaw L.J."/>
        </authorList>
    </citation>
    <scope>NUCLEOTIDE SEQUENCE [LARGE SCALE GENOMIC DNA]</scope>
    <source>
        <strain evidence="2 4">JG4066</strain>
    </source>
</reference>
<evidence type="ECO:0000313" key="3">
    <source>
        <dbReference type="Proteomes" id="UP001259340"/>
    </source>
</evidence>
<reference evidence="1" key="2">
    <citation type="submission" date="2022-11" db="EMBL/GenBank/DDBJ databases">
        <title>Prophages regulate Shewanella fidelis motility and biofilm formation: implications for gut colonization dynamics in Ciona robusta.</title>
        <authorList>
            <person name="Natarajan O."/>
            <person name="Gibboney S.L."/>
            <person name="Young M.N."/>
            <person name="Lim S.J."/>
            <person name="Pluta N."/>
            <person name="Atkinson C.G.F."/>
            <person name="Leigh B.A."/>
            <person name="Liberti A."/>
            <person name="Kees E."/>
            <person name="Breitbart M."/>
            <person name="Gralnick J."/>
            <person name="Dishaw L.J."/>
        </authorList>
    </citation>
    <scope>NUCLEOTIDE SEQUENCE</scope>
    <source>
        <strain evidence="1">3313</strain>
    </source>
</reference>
<name>A0AAW8NJU2_9GAMM</name>
<dbReference type="Proteomes" id="UP001259340">
    <property type="component" value="Unassembled WGS sequence"/>
</dbReference>
<proteinExistence type="predicted"/>
<dbReference type="RefSeq" id="WP_310654448.1">
    <property type="nucleotide sequence ID" value="NZ_JAPMLA010000009.1"/>
</dbReference>
<accession>A0AAW8NJU2</accession>
<evidence type="ECO:0000313" key="2">
    <source>
        <dbReference type="EMBL" id="MDW4824622.1"/>
    </source>
</evidence>
<dbReference type="EMBL" id="JAPMLD010000003">
    <property type="protein sequence ID" value="MDW4824622.1"/>
    <property type="molecule type" value="Genomic_DNA"/>
</dbReference>
<dbReference type="AlphaFoldDB" id="A0AAW8NJU2"/>
<evidence type="ECO:0000313" key="4">
    <source>
        <dbReference type="Proteomes" id="UP001271263"/>
    </source>
</evidence>
<dbReference type="EMBL" id="JAPMLE010000001">
    <property type="protein sequence ID" value="MDR8523483.1"/>
    <property type="molecule type" value="Genomic_DNA"/>
</dbReference>
<gene>
    <name evidence="1" type="ORF">OS133_07235</name>
    <name evidence="2" type="ORF">OS134_11185</name>
</gene>
<dbReference type="Proteomes" id="UP001271263">
    <property type="component" value="Unassembled WGS sequence"/>
</dbReference>
<organism evidence="1 3">
    <name type="scientific">Shewanella fidelis</name>
    <dbReference type="NCBI Taxonomy" id="173509"/>
    <lineage>
        <taxon>Bacteria</taxon>
        <taxon>Pseudomonadati</taxon>
        <taxon>Pseudomonadota</taxon>
        <taxon>Gammaproteobacteria</taxon>
        <taxon>Alteromonadales</taxon>
        <taxon>Shewanellaceae</taxon>
        <taxon>Shewanella</taxon>
    </lineage>
</organism>
<comment type="caution">
    <text evidence="1">The sequence shown here is derived from an EMBL/GenBank/DDBJ whole genome shotgun (WGS) entry which is preliminary data.</text>
</comment>
<evidence type="ECO:0000313" key="1">
    <source>
        <dbReference type="EMBL" id="MDR8523483.1"/>
    </source>
</evidence>
<protein>
    <submittedName>
        <fullName evidence="1">Uncharacterized protein</fullName>
    </submittedName>
</protein>
<keyword evidence="4" id="KW-1185">Reference proteome</keyword>
<sequence length="96" mass="10766">MDRRIGVRFTKGSMSPRAVGKLELDVDPLAERMMIMNRVTAAVYYMGKTDIKVRYVPQSLAVDANLMVIILDDDREYTAAIADGVKAEMIDIKDIV</sequence>